<dbReference type="AlphaFoldDB" id="A0A1G9SWS0"/>
<accession>A0A1G9SWS0</accession>
<feature type="transmembrane region" description="Helical" evidence="9">
    <location>
        <begin position="151"/>
        <end position="168"/>
    </location>
</feature>
<dbReference type="FunFam" id="1.10.357.140:FF:000016">
    <property type="entry name" value="1,4-dihydroxy-2-naphthoate octaprenyltransferase"/>
    <property type="match status" value="1"/>
</dbReference>
<feature type="transmembrane region" description="Helical" evidence="9">
    <location>
        <begin position="45"/>
        <end position="64"/>
    </location>
</feature>
<evidence type="ECO:0000256" key="9">
    <source>
        <dbReference type="HAMAP-Rule" id="MF_01937"/>
    </source>
</evidence>
<keyword evidence="4" id="KW-0997">Cell inner membrane</keyword>
<evidence type="ECO:0000256" key="2">
    <source>
        <dbReference type="ARBA" id="ARBA00022428"/>
    </source>
</evidence>
<dbReference type="InterPro" id="IPR004657">
    <property type="entry name" value="MenA"/>
</dbReference>
<evidence type="ECO:0000256" key="3">
    <source>
        <dbReference type="ARBA" id="ARBA00022475"/>
    </source>
</evidence>
<keyword evidence="6 9" id="KW-0812">Transmembrane</keyword>
<name>A0A1G9SWS0_9EURY</name>
<evidence type="ECO:0000256" key="6">
    <source>
        <dbReference type="ARBA" id="ARBA00022692"/>
    </source>
</evidence>
<dbReference type="UniPathway" id="UPA00079">
    <property type="reaction ID" value="UER00168"/>
</dbReference>
<dbReference type="GO" id="GO:0042371">
    <property type="term" value="P:vitamin K biosynthetic process"/>
    <property type="evidence" value="ECO:0007669"/>
    <property type="project" value="TreeGrafter"/>
</dbReference>
<evidence type="ECO:0000256" key="7">
    <source>
        <dbReference type="ARBA" id="ARBA00022989"/>
    </source>
</evidence>
<keyword evidence="2 9" id="KW-0474">Menaquinone biosynthesis</keyword>
<dbReference type="GO" id="GO:0005886">
    <property type="term" value="C:plasma membrane"/>
    <property type="evidence" value="ECO:0007669"/>
    <property type="project" value="UniProtKB-SubCell"/>
</dbReference>
<feature type="transmembrane region" description="Helical" evidence="9">
    <location>
        <begin position="260"/>
        <end position="280"/>
    </location>
</feature>
<dbReference type="Gene3D" id="1.10.357.140">
    <property type="entry name" value="UbiA prenyltransferase"/>
    <property type="match status" value="1"/>
</dbReference>
<keyword evidence="3 9" id="KW-1003">Cell membrane</keyword>
<comment type="subcellular location">
    <subcellularLocation>
        <location evidence="1 9">Cell membrane</location>
        <topology evidence="1 9">Multi-pass membrane protein</topology>
    </subcellularLocation>
</comment>
<dbReference type="InterPro" id="IPR026046">
    <property type="entry name" value="UBIAD1"/>
</dbReference>
<dbReference type="InterPro" id="IPR000537">
    <property type="entry name" value="UbiA_prenyltransferase"/>
</dbReference>
<evidence type="ECO:0000256" key="5">
    <source>
        <dbReference type="ARBA" id="ARBA00022679"/>
    </source>
</evidence>
<keyword evidence="7 9" id="KW-1133">Transmembrane helix</keyword>
<dbReference type="OrthoDB" id="203724at2157"/>
<dbReference type="NCBIfam" id="TIGR00751">
    <property type="entry name" value="menA"/>
    <property type="match status" value="1"/>
</dbReference>
<comment type="function">
    <text evidence="9">Conversion of 1,4-dihydroxy-2-naphthoate (DHNA) to demethylmenaquinone (DMK).</text>
</comment>
<organism evidence="10 11">
    <name type="scientific">Haloarchaeobius iranensis</name>
    <dbReference type="NCBI Taxonomy" id="996166"/>
    <lineage>
        <taxon>Archaea</taxon>
        <taxon>Methanobacteriati</taxon>
        <taxon>Methanobacteriota</taxon>
        <taxon>Stenosarchaea group</taxon>
        <taxon>Halobacteria</taxon>
        <taxon>Halobacteriales</taxon>
        <taxon>Halorubellaceae</taxon>
        <taxon>Haloarchaeobius</taxon>
    </lineage>
</organism>
<comment type="catalytic activity">
    <reaction evidence="9">
        <text>an all-trans-polyprenyl diphosphate + 1,4-dihydroxy-2-naphthoate + H(+) = a 2-demethylmenaquinol + CO2 + diphosphate</text>
        <dbReference type="Rhea" id="RHEA:26478"/>
        <dbReference type="Rhea" id="RHEA-COMP:9563"/>
        <dbReference type="Rhea" id="RHEA-COMP:9564"/>
        <dbReference type="ChEBI" id="CHEBI:11173"/>
        <dbReference type="ChEBI" id="CHEBI:15378"/>
        <dbReference type="ChEBI" id="CHEBI:16526"/>
        <dbReference type="ChEBI" id="CHEBI:33019"/>
        <dbReference type="ChEBI" id="CHEBI:55437"/>
        <dbReference type="ChEBI" id="CHEBI:58914"/>
        <dbReference type="EC" id="2.5.1.74"/>
    </reaction>
</comment>
<dbReference type="PIRSF" id="PIRSF005355">
    <property type="entry name" value="UBIAD1"/>
    <property type="match status" value="1"/>
</dbReference>
<dbReference type="GO" id="GO:0046428">
    <property type="term" value="F:1,4-dihydroxy-2-naphthoate polyprenyltransferase activity"/>
    <property type="evidence" value="ECO:0007669"/>
    <property type="project" value="UniProtKB-UniRule"/>
</dbReference>
<feature type="transmembrane region" description="Helical" evidence="9">
    <location>
        <begin position="99"/>
        <end position="116"/>
    </location>
</feature>
<dbReference type="Pfam" id="PF01040">
    <property type="entry name" value="UbiA"/>
    <property type="match status" value="1"/>
</dbReference>
<sequence>MTETADVSKTRAWVMAARPQTLPAAASPVLVGTAVAYYGGVFEPVAALFAFIGAALIQVGTNFANDYYDAVQGADTENREGFTRVTAGGLIEPAAVKRAMILTFGLAIVSGAYLVYVAGVPILVVGLVSVACGVAYTGGPYPLGYHGLGDIFVFVFFGLVAVTGTYYVQAAALLGEPLATGLVDAPELGLAFVASLPMAAISTNILVVNNVRDREEDAETGKETLVVKFGYGFGRAEFVSMLALSYLTPVALVVGDGVPATVLLSWLSLPLAWSVTTTVLNRTDGAALNPALERVGQLLALYALLFSVGFAAPETAIGGALAAGAPAMPTPTEVR</sequence>
<feature type="transmembrane region" description="Helical" evidence="9">
    <location>
        <begin position="229"/>
        <end position="248"/>
    </location>
</feature>
<evidence type="ECO:0000313" key="11">
    <source>
        <dbReference type="Proteomes" id="UP000199370"/>
    </source>
</evidence>
<dbReference type="HAMAP" id="MF_01937">
    <property type="entry name" value="MenA_1"/>
    <property type="match status" value="1"/>
</dbReference>
<evidence type="ECO:0000313" key="10">
    <source>
        <dbReference type="EMBL" id="SDM39886.1"/>
    </source>
</evidence>
<proteinExistence type="inferred from homology"/>
<feature type="transmembrane region" description="Helical" evidence="9">
    <location>
        <begin position="188"/>
        <end position="208"/>
    </location>
</feature>
<protein>
    <recommendedName>
        <fullName evidence="9">1,4-dihydroxy-2-naphthoate octaprenyltransferase</fullName>
        <shortName evidence="9">DHNA-octaprenyltransferase</shortName>
        <ecNumber evidence="9">2.5.1.74</ecNumber>
    </recommendedName>
</protein>
<dbReference type="NCBIfam" id="NF004751">
    <property type="entry name" value="PRK06080.1-3"/>
    <property type="match status" value="1"/>
</dbReference>
<keyword evidence="8 9" id="KW-0472">Membrane</keyword>
<dbReference type="GO" id="GO:0009234">
    <property type="term" value="P:menaquinone biosynthetic process"/>
    <property type="evidence" value="ECO:0007669"/>
    <property type="project" value="UniProtKB-UniRule"/>
</dbReference>
<comment type="similarity">
    <text evidence="9">Belongs to the MenA family. Type 1 subfamily.</text>
</comment>
<evidence type="ECO:0000256" key="1">
    <source>
        <dbReference type="ARBA" id="ARBA00004651"/>
    </source>
</evidence>
<dbReference type="STRING" id="996166.SAMN05192554_1028"/>
<evidence type="ECO:0000256" key="8">
    <source>
        <dbReference type="ARBA" id="ARBA00023136"/>
    </source>
</evidence>
<reference evidence="10 11" key="1">
    <citation type="submission" date="2016-10" db="EMBL/GenBank/DDBJ databases">
        <authorList>
            <person name="de Groot N.N."/>
        </authorList>
    </citation>
    <scope>NUCLEOTIDE SEQUENCE [LARGE SCALE GENOMIC DNA]</scope>
    <source>
        <strain evidence="11">EB21,IBRC-M 10013,KCTC 4048</strain>
    </source>
</reference>
<dbReference type="EMBL" id="FNIA01000002">
    <property type="protein sequence ID" value="SDM39886.1"/>
    <property type="molecule type" value="Genomic_DNA"/>
</dbReference>
<dbReference type="InterPro" id="IPR044878">
    <property type="entry name" value="UbiA_sf"/>
</dbReference>
<comment type="pathway">
    <text evidence="9">Quinol/quinone metabolism; menaquinone biosynthesis; menaquinol from 1,4-dihydroxy-2-naphthoate: step 1/2.</text>
</comment>
<dbReference type="RefSeq" id="WP_089731255.1">
    <property type="nucleotide sequence ID" value="NZ_FNIA01000002.1"/>
</dbReference>
<gene>
    <name evidence="9" type="primary">menA</name>
    <name evidence="10" type="ORF">SAMN05192554_1028</name>
</gene>
<dbReference type="EC" id="2.5.1.74" evidence="9"/>
<keyword evidence="5 9" id="KW-0808">Transferase</keyword>
<dbReference type="PANTHER" id="PTHR13929">
    <property type="entry name" value="1,4-DIHYDROXY-2-NAPHTHOATE OCTAPRENYLTRANSFERASE"/>
    <property type="match status" value="1"/>
</dbReference>
<evidence type="ECO:0000256" key="4">
    <source>
        <dbReference type="ARBA" id="ARBA00022519"/>
    </source>
</evidence>
<dbReference type="PANTHER" id="PTHR13929:SF0">
    <property type="entry name" value="UBIA PRENYLTRANSFERASE DOMAIN-CONTAINING PROTEIN 1"/>
    <property type="match status" value="1"/>
</dbReference>
<dbReference type="Proteomes" id="UP000199370">
    <property type="component" value="Unassembled WGS sequence"/>
</dbReference>
<dbReference type="CDD" id="cd13962">
    <property type="entry name" value="PT_UbiA_UBIAD1"/>
    <property type="match status" value="1"/>
</dbReference>
<keyword evidence="11" id="KW-1185">Reference proteome</keyword>
<feature type="transmembrane region" description="Helical" evidence="9">
    <location>
        <begin position="122"/>
        <end position="139"/>
    </location>
</feature>
<feature type="transmembrane region" description="Helical" evidence="9">
    <location>
        <begin position="301"/>
        <end position="325"/>
    </location>
</feature>